<evidence type="ECO:0000313" key="1">
    <source>
        <dbReference type="EMBL" id="SVD30484.1"/>
    </source>
</evidence>
<dbReference type="AlphaFoldDB" id="A0A382U868"/>
<gene>
    <name evidence="1" type="ORF">METZ01_LOCUS383338</name>
</gene>
<sequence length="95" mass="10803">MFRKIICFILLSLLFPQGYNMDLMSFMDFGQNTSDITGFAQDDREFAVVGLQDAASFVDITDPSNPIELGRISGGNSIWRDLKYWNRHVYIGTEA</sequence>
<dbReference type="EMBL" id="UINC01142258">
    <property type="protein sequence ID" value="SVD30484.1"/>
    <property type="molecule type" value="Genomic_DNA"/>
</dbReference>
<name>A0A382U868_9ZZZZ</name>
<protein>
    <submittedName>
        <fullName evidence="1">Uncharacterized protein</fullName>
    </submittedName>
</protein>
<organism evidence="1">
    <name type="scientific">marine metagenome</name>
    <dbReference type="NCBI Taxonomy" id="408172"/>
    <lineage>
        <taxon>unclassified sequences</taxon>
        <taxon>metagenomes</taxon>
        <taxon>ecological metagenomes</taxon>
    </lineage>
</organism>
<accession>A0A382U868</accession>
<feature type="non-terminal residue" evidence="1">
    <location>
        <position position="95"/>
    </location>
</feature>
<proteinExistence type="predicted"/>
<reference evidence="1" key="1">
    <citation type="submission" date="2018-05" db="EMBL/GenBank/DDBJ databases">
        <authorList>
            <person name="Lanie J.A."/>
            <person name="Ng W.-L."/>
            <person name="Kazmierczak K.M."/>
            <person name="Andrzejewski T.M."/>
            <person name="Davidsen T.M."/>
            <person name="Wayne K.J."/>
            <person name="Tettelin H."/>
            <person name="Glass J.I."/>
            <person name="Rusch D."/>
            <person name="Podicherti R."/>
            <person name="Tsui H.-C.T."/>
            <person name="Winkler M.E."/>
        </authorList>
    </citation>
    <scope>NUCLEOTIDE SEQUENCE</scope>
</reference>